<accession>A0A174DCI2</accession>
<dbReference type="Proteomes" id="UP000095439">
    <property type="component" value="Unassembled WGS sequence"/>
</dbReference>
<sequence length="58" mass="6734">MCLRKDVSLPLTGDNMNTIKKSLKDRVWDYLIKNEKYIVPGILMIGGSSYYPAKSRRR</sequence>
<gene>
    <name evidence="2" type="ORF">ERS852408_02188</name>
    <name evidence="1" type="ORF">ERS852423_02609</name>
</gene>
<evidence type="ECO:0000313" key="4">
    <source>
        <dbReference type="Proteomes" id="UP000095439"/>
    </source>
</evidence>
<proteinExistence type="predicted"/>
<evidence type="ECO:0000313" key="1">
    <source>
        <dbReference type="EMBL" id="CUO22039.1"/>
    </source>
</evidence>
<name>A0A174DCI2_9FIRM</name>
<evidence type="ECO:0000313" key="3">
    <source>
        <dbReference type="Proteomes" id="UP000095380"/>
    </source>
</evidence>
<organism evidence="1 4">
    <name type="scientific">Dorea longicatena</name>
    <dbReference type="NCBI Taxonomy" id="88431"/>
    <lineage>
        <taxon>Bacteria</taxon>
        <taxon>Bacillati</taxon>
        <taxon>Bacillota</taxon>
        <taxon>Clostridia</taxon>
        <taxon>Lachnospirales</taxon>
        <taxon>Lachnospiraceae</taxon>
        <taxon>Dorea</taxon>
    </lineage>
</organism>
<dbReference type="EMBL" id="CYYY01000016">
    <property type="protein sequence ID" value="CUO22039.1"/>
    <property type="molecule type" value="Genomic_DNA"/>
</dbReference>
<dbReference type="EMBL" id="CYYM01000014">
    <property type="protein sequence ID" value="CUO45108.1"/>
    <property type="molecule type" value="Genomic_DNA"/>
</dbReference>
<evidence type="ECO:0000313" key="2">
    <source>
        <dbReference type="EMBL" id="CUO45108.1"/>
    </source>
</evidence>
<protein>
    <submittedName>
        <fullName evidence="1">Uncharacterized protein</fullName>
    </submittedName>
</protein>
<dbReference type="Proteomes" id="UP000095380">
    <property type="component" value="Unassembled WGS sequence"/>
</dbReference>
<reference evidence="3 4" key="1">
    <citation type="submission" date="2015-09" db="EMBL/GenBank/DDBJ databases">
        <authorList>
            <consortium name="Pathogen Informatics"/>
        </authorList>
    </citation>
    <scope>NUCLEOTIDE SEQUENCE [LARGE SCALE GENOMIC DNA]</scope>
    <source>
        <strain evidence="2 3">2789STDY5608851</strain>
        <strain evidence="1 4">2789STDY5608866</strain>
    </source>
</reference>
<dbReference type="AlphaFoldDB" id="A0A174DCI2"/>